<dbReference type="PANTHER" id="PTHR43884">
    <property type="entry name" value="ACYL-COA DEHYDROGENASE"/>
    <property type="match status" value="1"/>
</dbReference>
<dbReference type="SUPFAM" id="SSF56645">
    <property type="entry name" value="Acyl-CoA dehydrogenase NM domain-like"/>
    <property type="match status" value="1"/>
</dbReference>
<evidence type="ECO:0000256" key="5">
    <source>
        <dbReference type="RuleBase" id="RU362125"/>
    </source>
</evidence>
<dbReference type="EMBL" id="JBJNUY010000005">
    <property type="protein sequence ID" value="MFL8999566.1"/>
    <property type="molecule type" value="Genomic_DNA"/>
</dbReference>
<sequence length="387" mass="43232">MNFPRSHFEPEHEQFRDSARRFYQREIGPHVERWREQGCVDRDAFLKAGAQGYLLMWAEEEYGGLGLRDLRFEQVLVEENVRHGDIGFFQGTHSMLVGPYLDKFATSTQKHRYLPGAISGETILAIAMTESNAGSDLAGMKTRAEDKGDHWLLNGSKTYISNGILADLVVVAARTNQQNRHGISLFLVERGMPGFERGRKLKKMGLHVQDTAELFFDNLKLPKENLLGELDQGFSYLAQCLAVERLMSAITSIAHAQVAFDITLEFVKERRAFGKPIGALQNTRFTLAKLRAQIDALQSYVDQAVLLANEGQLSAEAASAAKLLTSELEGQVMDACVQLYGGAGYMDEYRISRMYTDARISRIYAGASEIMKEIIGRGLGLDPRQLG</sequence>
<dbReference type="Pfam" id="PF02771">
    <property type="entry name" value="Acyl-CoA_dh_N"/>
    <property type="match status" value="1"/>
</dbReference>
<dbReference type="Proteomes" id="UP001628646">
    <property type="component" value="Unassembled WGS sequence"/>
</dbReference>
<dbReference type="SUPFAM" id="SSF47203">
    <property type="entry name" value="Acyl-CoA dehydrogenase C-terminal domain-like"/>
    <property type="match status" value="1"/>
</dbReference>
<dbReference type="Pfam" id="PF02770">
    <property type="entry name" value="Acyl-CoA_dh_M"/>
    <property type="match status" value="1"/>
</dbReference>
<dbReference type="InterPro" id="IPR046373">
    <property type="entry name" value="Acyl-CoA_Oxase/DH_mid-dom_sf"/>
</dbReference>
<evidence type="ECO:0000256" key="3">
    <source>
        <dbReference type="ARBA" id="ARBA00022630"/>
    </source>
</evidence>
<feature type="domain" description="Acyl-CoA dehydrogenase/oxidase N-terminal" evidence="8">
    <location>
        <begin position="10"/>
        <end position="121"/>
    </location>
</feature>
<dbReference type="InterPro" id="IPR036250">
    <property type="entry name" value="AcylCo_DH-like_C"/>
</dbReference>
<keyword evidence="5" id="KW-0560">Oxidoreductase</keyword>
<dbReference type="PROSITE" id="PS00072">
    <property type="entry name" value="ACYL_COA_DH_1"/>
    <property type="match status" value="1"/>
</dbReference>
<reference evidence="9 10" key="1">
    <citation type="submission" date="2024-12" db="EMBL/GenBank/DDBJ databases">
        <title>Pseudomonas species isolated from Lotus nodules promote plant growth.</title>
        <authorList>
            <person name="Yu Y.-H."/>
            <person name="Kurtenbach J."/>
            <person name="Crosbie D."/>
            <person name="Brachmann A."/>
            <person name="Marin M."/>
        </authorList>
    </citation>
    <scope>NUCLEOTIDE SEQUENCE [LARGE SCALE GENOMIC DNA]</scope>
    <source>
        <strain evidence="9 10">PLb11B</strain>
    </source>
</reference>
<accession>A0ABW8W2Q8</accession>
<dbReference type="InterPro" id="IPR009075">
    <property type="entry name" value="AcylCo_DH/oxidase_C"/>
</dbReference>
<dbReference type="PROSITE" id="PS00073">
    <property type="entry name" value="ACYL_COA_DH_2"/>
    <property type="match status" value="1"/>
</dbReference>
<dbReference type="RefSeq" id="WP_407800250.1">
    <property type="nucleotide sequence ID" value="NZ_JBJNUX010000004.1"/>
</dbReference>
<evidence type="ECO:0000256" key="4">
    <source>
        <dbReference type="ARBA" id="ARBA00022827"/>
    </source>
</evidence>
<comment type="similarity">
    <text evidence="2 5">Belongs to the acyl-CoA dehydrogenase family.</text>
</comment>
<dbReference type="Gene3D" id="1.20.140.10">
    <property type="entry name" value="Butyryl-CoA Dehydrogenase, subunit A, domain 3"/>
    <property type="match status" value="1"/>
</dbReference>
<dbReference type="InterPro" id="IPR009100">
    <property type="entry name" value="AcylCoA_DH/oxidase_NM_dom_sf"/>
</dbReference>
<comment type="caution">
    <text evidence="9">The sequence shown here is derived from an EMBL/GenBank/DDBJ whole genome shotgun (WGS) entry which is preliminary data.</text>
</comment>
<dbReference type="InterPro" id="IPR013786">
    <property type="entry name" value="AcylCoA_DH/ox_N"/>
</dbReference>
<name>A0ABW8W2Q8_9PSED</name>
<comment type="cofactor">
    <cofactor evidence="1 5">
        <name>FAD</name>
        <dbReference type="ChEBI" id="CHEBI:57692"/>
    </cofactor>
</comment>
<evidence type="ECO:0000313" key="10">
    <source>
        <dbReference type="Proteomes" id="UP001628646"/>
    </source>
</evidence>
<organism evidence="9 10">
    <name type="scientific">Pseudomonas azerbaijanorientalis</name>
    <dbReference type="NCBI Taxonomy" id="2842350"/>
    <lineage>
        <taxon>Bacteria</taxon>
        <taxon>Pseudomonadati</taxon>
        <taxon>Pseudomonadota</taxon>
        <taxon>Gammaproteobacteria</taxon>
        <taxon>Pseudomonadales</taxon>
        <taxon>Pseudomonadaceae</taxon>
        <taxon>Pseudomonas</taxon>
    </lineage>
</organism>
<dbReference type="Pfam" id="PF00441">
    <property type="entry name" value="Acyl-CoA_dh_1"/>
    <property type="match status" value="1"/>
</dbReference>
<feature type="domain" description="Acyl-CoA dehydrogenase/oxidase C-terminal" evidence="6">
    <location>
        <begin position="231"/>
        <end position="379"/>
    </location>
</feature>
<keyword evidence="3 5" id="KW-0285">Flavoprotein</keyword>
<dbReference type="InterPro" id="IPR037069">
    <property type="entry name" value="AcylCoA_DH/ox_N_sf"/>
</dbReference>
<gene>
    <name evidence="9" type="ORF">ACJ8NA_12995</name>
</gene>
<keyword evidence="4 5" id="KW-0274">FAD</keyword>
<dbReference type="Gene3D" id="2.40.110.10">
    <property type="entry name" value="Butyryl-CoA Dehydrogenase, subunit A, domain 2"/>
    <property type="match status" value="1"/>
</dbReference>
<dbReference type="InterPro" id="IPR006091">
    <property type="entry name" value="Acyl-CoA_Oxase/DH_mid-dom"/>
</dbReference>
<feature type="domain" description="Acyl-CoA oxidase/dehydrogenase middle" evidence="7">
    <location>
        <begin position="125"/>
        <end position="218"/>
    </location>
</feature>
<dbReference type="InterPro" id="IPR006089">
    <property type="entry name" value="Acyl-CoA_DH_CS"/>
</dbReference>
<evidence type="ECO:0000256" key="1">
    <source>
        <dbReference type="ARBA" id="ARBA00001974"/>
    </source>
</evidence>
<evidence type="ECO:0000313" key="9">
    <source>
        <dbReference type="EMBL" id="MFL8999566.1"/>
    </source>
</evidence>
<evidence type="ECO:0000256" key="2">
    <source>
        <dbReference type="ARBA" id="ARBA00009347"/>
    </source>
</evidence>
<proteinExistence type="inferred from homology"/>
<dbReference type="PANTHER" id="PTHR43884:SF12">
    <property type="entry name" value="ISOVALERYL-COA DEHYDROGENASE, MITOCHONDRIAL-RELATED"/>
    <property type="match status" value="1"/>
</dbReference>
<evidence type="ECO:0000259" key="7">
    <source>
        <dbReference type="Pfam" id="PF02770"/>
    </source>
</evidence>
<protein>
    <submittedName>
        <fullName evidence="9">Acyl-CoA dehydrogenase family protein</fullName>
    </submittedName>
</protein>
<evidence type="ECO:0000259" key="8">
    <source>
        <dbReference type="Pfam" id="PF02771"/>
    </source>
</evidence>
<evidence type="ECO:0000259" key="6">
    <source>
        <dbReference type="Pfam" id="PF00441"/>
    </source>
</evidence>
<keyword evidence="10" id="KW-1185">Reference proteome</keyword>
<dbReference type="Gene3D" id="1.10.540.10">
    <property type="entry name" value="Acyl-CoA dehydrogenase/oxidase, N-terminal domain"/>
    <property type="match status" value="1"/>
</dbReference>